<dbReference type="KEGG" id="wna:KA717_33485"/>
<feature type="domain" description="DUF559" evidence="1">
    <location>
        <begin position="18"/>
        <end position="119"/>
    </location>
</feature>
<dbReference type="PANTHER" id="PTHR38590">
    <property type="entry name" value="BLL0828 PROTEIN"/>
    <property type="match status" value="1"/>
</dbReference>
<organism evidence="2">
    <name type="scientific">Woronichinia naegeliana WA131</name>
    <dbReference type="NCBI Taxonomy" id="2824559"/>
    <lineage>
        <taxon>Bacteria</taxon>
        <taxon>Bacillati</taxon>
        <taxon>Cyanobacteriota</taxon>
        <taxon>Cyanophyceae</taxon>
        <taxon>Synechococcales</taxon>
        <taxon>Coelosphaeriaceae</taxon>
        <taxon>Woronichinia</taxon>
    </lineage>
</organism>
<sequence>MNNLNDTDFHLPYNPQLVERAKYLRKNMTIAEQKLWKNYLKNFKYRVLKQRPIDHFIVDFYCPSLKLVIEIDGDSHFTDDAIIYDQARSEKLKGYGLQIIRFTNQDVLDNFEEVCEIIEEINPPNPLKNDLLDKN</sequence>
<evidence type="ECO:0000313" key="2">
    <source>
        <dbReference type="EMBL" id="UXE60412.1"/>
    </source>
</evidence>
<dbReference type="SUPFAM" id="SSF52980">
    <property type="entry name" value="Restriction endonuclease-like"/>
    <property type="match status" value="1"/>
</dbReference>
<dbReference type="InterPro" id="IPR007569">
    <property type="entry name" value="DUF559"/>
</dbReference>
<keyword evidence="2" id="KW-0255">Endonuclease</keyword>
<proteinExistence type="predicted"/>
<dbReference type="Gene3D" id="3.40.960.10">
    <property type="entry name" value="VSR Endonuclease"/>
    <property type="match status" value="1"/>
</dbReference>
<dbReference type="EMBL" id="CP073041">
    <property type="protein sequence ID" value="UXE60412.1"/>
    <property type="molecule type" value="Genomic_DNA"/>
</dbReference>
<gene>
    <name evidence="2" type="ORF">KA717_33485</name>
</gene>
<name>A0A977KV10_9CYAN</name>
<dbReference type="GO" id="GO:0004519">
    <property type="term" value="F:endonuclease activity"/>
    <property type="evidence" value="ECO:0007669"/>
    <property type="project" value="UniProtKB-KW"/>
</dbReference>
<dbReference type="CDD" id="cd01038">
    <property type="entry name" value="Endonuclease_DUF559"/>
    <property type="match status" value="1"/>
</dbReference>
<evidence type="ECO:0000259" key="1">
    <source>
        <dbReference type="Pfam" id="PF04480"/>
    </source>
</evidence>
<protein>
    <submittedName>
        <fullName evidence="2">Endonuclease domain-containing protein</fullName>
    </submittedName>
</protein>
<dbReference type="InterPro" id="IPR047216">
    <property type="entry name" value="Endonuclease_DUF559_bact"/>
</dbReference>
<reference evidence="2" key="1">
    <citation type="submission" date="2021-04" db="EMBL/GenBank/DDBJ databases">
        <title>Genome sequence of Woronichinia naegeliana from Washington state freshwater lake bloom.</title>
        <authorList>
            <person name="Dreher T.W."/>
        </authorList>
    </citation>
    <scope>NUCLEOTIDE SEQUENCE</scope>
    <source>
        <strain evidence="2">WA131</strain>
    </source>
</reference>
<keyword evidence="2" id="KW-0378">Hydrolase</keyword>
<dbReference type="Pfam" id="PF04480">
    <property type="entry name" value="DUF559"/>
    <property type="match status" value="1"/>
</dbReference>
<dbReference type="Proteomes" id="UP001065613">
    <property type="component" value="Chromosome"/>
</dbReference>
<dbReference type="InterPro" id="IPR011335">
    <property type="entry name" value="Restrct_endonuc-II-like"/>
</dbReference>
<dbReference type="PANTHER" id="PTHR38590:SF1">
    <property type="entry name" value="BLL0828 PROTEIN"/>
    <property type="match status" value="1"/>
</dbReference>
<dbReference type="AlphaFoldDB" id="A0A977KV10"/>
<keyword evidence="2" id="KW-0540">Nuclease</keyword>
<accession>A0A977KV10</accession>